<organism evidence="2 3">
    <name type="scientific">Gellertiella hungarica</name>
    <dbReference type="NCBI Taxonomy" id="1572859"/>
    <lineage>
        <taxon>Bacteria</taxon>
        <taxon>Pseudomonadati</taxon>
        <taxon>Pseudomonadota</taxon>
        <taxon>Alphaproteobacteria</taxon>
        <taxon>Hyphomicrobiales</taxon>
        <taxon>Rhizobiaceae</taxon>
        <taxon>Gellertiella</taxon>
    </lineage>
</organism>
<feature type="compositionally biased region" description="Basic and acidic residues" evidence="1">
    <location>
        <begin position="670"/>
        <end position="682"/>
    </location>
</feature>
<comment type="caution">
    <text evidence="2">The sequence shown here is derived from an EMBL/GenBank/DDBJ whole genome shotgun (WGS) entry which is preliminary data.</text>
</comment>
<feature type="compositionally biased region" description="Polar residues" evidence="1">
    <location>
        <begin position="921"/>
        <end position="933"/>
    </location>
</feature>
<evidence type="ECO:0000256" key="1">
    <source>
        <dbReference type="SAM" id="MobiDB-lite"/>
    </source>
</evidence>
<feature type="compositionally biased region" description="Low complexity" evidence="1">
    <location>
        <begin position="278"/>
        <end position="293"/>
    </location>
</feature>
<name>A0A7W6J1Q6_9HYPH</name>
<feature type="compositionally biased region" description="Low complexity" evidence="1">
    <location>
        <begin position="220"/>
        <end position="237"/>
    </location>
</feature>
<feature type="region of interest" description="Disordered" evidence="1">
    <location>
        <begin position="94"/>
        <end position="144"/>
    </location>
</feature>
<accession>A0A7W6J1Q6</accession>
<evidence type="ECO:0000313" key="2">
    <source>
        <dbReference type="EMBL" id="MBB4063191.1"/>
    </source>
</evidence>
<keyword evidence="3" id="KW-1185">Reference proteome</keyword>
<dbReference type="AlphaFoldDB" id="A0A7W6J1Q6"/>
<feature type="compositionally biased region" description="Low complexity" evidence="1">
    <location>
        <begin position="246"/>
        <end position="265"/>
    </location>
</feature>
<feature type="region of interest" description="Disordered" evidence="1">
    <location>
        <begin position="483"/>
        <end position="559"/>
    </location>
</feature>
<proteinExistence type="predicted"/>
<feature type="region of interest" description="Disordered" evidence="1">
    <location>
        <begin position="616"/>
        <end position="723"/>
    </location>
</feature>
<protein>
    <submittedName>
        <fullName evidence="2">Uncharacterized protein</fullName>
    </submittedName>
</protein>
<feature type="compositionally biased region" description="Basic and acidic residues" evidence="1">
    <location>
        <begin position="114"/>
        <end position="123"/>
    </location>
</feature>
<feature type="region of interest" description="Disordered" evidence="1">
    <location>
        <begin position="357"/>
        <end position="460"/>
    </location>
</feature>
<feature type="compositionally biased region" description="Low complexity" evidence="1">
    <location>
        <begin position="390"/>
        <end position="405"/>
    </location>
</feature>
<dbReference type="RefSeq" id="WP_183364394.1">
    <property type="nucleotide sequence ID" value="NZ_JACIEZ010000001.1"/>
</dbReference>
<sequence>MADFVAVIRRAVDGLSDNTPEMRAKVYDKARGAVLRQLESMKPRPPEEMLRRQLEKLETAIREVEAEHAEALPPLEEPENAEAELVPAPIAADEAPPAQDVHAADEEVAPAAAVDDRTPEESAHPQPVSAEETPEQADSVSAAPAPVEEAGYPAPRQELSEPAPQPAAEPVVPAAPAPAVRVIQPAAPASPYLWGDESWAGEEEPQPADPVAHAPSYSLPEVEPASEPAPVSEAAPAVEPPPVFAPEPAVEPVTEAPAEALPVEAPRWDEVPAETAFAEVPEPQPAVEPAVPVEPEPVRETYPDFPVEDPVEKYASMAPVSVQETVTETPAGTAWPEGGVEAEAQARIGEEEWVAPAHYEPAAEADRTPLEDSGFAPAAETPVVDPLAWSPESHPLAAEPAAAVEPVEEPRGELAAPQQGYFDAPVLTARVTEAEPAYEPAGEPAPAASPEPATAAKAPTFEDDWDLVNAELGPVAPVAAAAAAQPAAATGPARADARRDWDDSPFDDVPLPETDDLEASRARSRQGDEGWDQFDDFEAYDTPTGNRAEPLEDEDDLLYAPVEKPARSYRIEPKRRMDFTSIGLGLLGLLLVAGSGYGAWVFRDTLSGLVTGLVSSPPAENKAQTPAKTGTPAKTDDAKPAADAQPANGKAPSQETASAEPELQKFTQRLRPDGSEVDEGKADGAASGEGKSVAAQTVASANPEEATAPAGTTPPAANNTPAATIPVGVSQKMFLYEERVGQTSPVAIEGAVVWSLKKEPADNGRTESVVQAQVSAPERGLSALITFKRNLDPSLPASHLIELVFSIPKEFEGGAIESVQRVALKQTEQDRGDPLIAVPAKITDDFHMIALNDYADARKFNLNLLETRDWIDIPVTYRNGRRALITMEKGATGSEAFKQAISDWRAEDGPAAVVSPPAGQQPASTGGAQPQQP</sequence>
<feature type="compositionally biased region" description="Low complexity" evidence="1">
    <location>
        <begin position="434"/>
        <end position="459"/>
    </location>
</feature>
<gene>
    <name evidence="2" type="ORF">GGR23_000352</name>
</gene>
<feature type="compositionally biased region" description="Low complexity" evidence="1">
    <location>
        <begin position="483"/>
        <end position="494"/>
    </location>
</feature>
<feature type="region of interest" description="Disordered" evidence="1">
    <location>
        <begin position="907"/>
        <end position="933"/>
    </location>
</feature>
<feature type="compositionally biased region" description="Low complexity" evidence="1">
    <location>
        <begin position="701"/>
        <end position="723"/>
    </location>
</feature>
<dbReference type="Proteomes" id="UP000528286">
    <property type="component" value="Unassembled WGS sequence"/>
</dbReference>
<evidence type="ECO:0000313" key="3">
    <source>
        <dbReference type="Proteomes" id="UP000528286"/>
    </source>
</evidence>
<feature type="region of interest" description="Disordered" evidence="1">
    <location>
        <begin position="194"/>
        <end position="306"/>
    </location>
</feature>
<feature type="compositionally biased region" description="Basic and acidic residues" evidence="1">
    <location>
        <begin position="518"/>
        <end position="528"/>
    </location>
</feature>
<reference evidence="2 3" key="1">
    <citation type="submission" date="2020-08" db="EMBL/GenBank/DDBJ databases">
        <title>Genomic Encyclopedia of Type Strains, Phase IV (KMG-IV): sequencing the most valuable type-strain genomes for metagenomic binning, comparative biology and taxonomic classification.</title>
        <authorList>
            <person name="Goeker M."/>
        </authorList>
    </citation>
    <scope>NUCLEOTIDE SEQUENCE [LARGE SCALE GENOMIC DNA]</scope>
    <source>
        <strain evidence="2 3">DSM 29853</strain>
    </source>
</reference>
<dbReference type="EMBL" id="JACIEZ010000001">
    <property type="protein sequence ID" value="MBB4063191.1"/>
    <property type="molecule type" value="Genomic_DNA"/>
</dbReference>
<feature type="compositionally biased region" description="Acidic residues" evidence="1">
    <location>
        <begin position="529"/>
        <end position="539"/>
    </location>
</feature>